<keyword evidence="4" id="KW-1185">Reference proteome</keyword>
<feature type="compositionally biased region" description="Polar residues" evidence="1">
    <location>
        <begin position="1"/>
        <end position="16"/>
    </location>
</feature>
<reference evidence="3" key="1">
    <citation type="journal article" date="2020" name="Stud. Mycol.">
        <title>101 Dothideomycetes genomes: a test case for predicting lifestyles and emergence of pathogens.</title>
        <authorList>
            <person name="Haridas S."/>
            <person name="Albert R."/>
            <person name="Binder M."/>
            <person name="Bloem J."/>
            <person name="Labutti K."/>
            <person name="Salamov A."/>
            <person name="Andreopoulos B."/>
            <person name="Baker S."/>
            <person name="Barry K."/>
            <person name="Bills G."/>
            <person name="Bluhm B."/>
            <person name="Cannon C."/>
            <person name="Castanera R."/>
            <person name="Culley D."/>
            <person name="Daum C."/>
            <person name="Ezra D."/>
            <person name="Gonzalez J."/>
            <person name="Henrissat B."/>
            <person name="Kuo A."/>
            <person name="Liang C."/>
            <person name="Lipzen A."/>
            <person name="Lutzoni F."/>
            <person name="Magnuson J."/>
            <person name="Mondo S."/>
            <person name="Nolan M."/>
            <person name="Ohm R."/>
            <person name="Pangilinan J."/>
            <person name="Park H.-J."/>
            <person name="Ramirez L."/>
            <person name="Alfaro M."/>
            <person name="Sun H."/>
            <person name="Tritt A."/>
            <person name="Yoshinaga Y."/>
            <person name="Zwiers L.-H."/>
            <person name="Turgeon B."/>
            <person name="Goodwin S."/>
            <person name="Spatafora J."/>
            <person name="Crous P."/>
            <person name="Grigoriev I."/>
        </authorList>
    </citation>
    <scope>NUCLEOTIDE SEQUENCE</scope>
    <source>
        <strain evidence="3">CBS 116005</strain>
    </source>
</reference>
<feature type="transmembrane region" description="Helical" evidence="2">
    <location>
        <begin position="61"/>
        <end position="82"/>
    </location>
</feature>
<dbReference type="EMBL" id="ML995824">
    <property type="protein sequence ID" value="KAF2770677.1"/>
    <property type="molecule type" value="Genomic_DNA"/>
</dbReference>
<gene>
    <name evidence="3" type="ORF">EJ03DRAFT_61395</name>
</gene>
<dbReference type="AlphaFoldDB" id="A0A6G1LCR3"/>
<sequence length="130" mass="13963">MKDPRNSTLRGRTSSVPRKHRSPLAEFRSIPDNTSKQNIANALSDPTPTTTQSPRQINMKFAATIAAALFGVAALAAPATTWEAQWSRNSRPRRPTPADPRAKSFGLTGSVIQFRGLLGGSSCGSRSRTA</sequence>
<keyword evidence="2" id="KW-0812">Transmembrane</keyword>
<protein>
    <submittedName>
        <fullName evidence="3">Uncharacterized protein</fullName>
    </submittedName>
</protein>
<keyword evidence="2" id="KW-0472">Membrane</keyword>
<feature type="region of interest" description="Disordered" evidence="1">
    <location>
        <begin position="1"/>
        <end position="53"/>
    </location>
</feature>
<proteinExistence type="predicted"/>
<accession>A0A6G1LCR3</accession>
<evidence type="ECO:0000313" key="3">
    <source>
        <dbReference type="EMBL" id="KAF2770677.1"/>
    </source>
</evidence>
<keyword evidence="2" id="KW-1133">Transmembrane helix</keyword>
<evidence type="ECO:0000256" key="1">
    <source>
        <dbReference type="SAM" id="MobiDB-lite"/>
    </source>
</evidence>
<name>A0A6G1LCR3_9PEZI</name>
<organism evidence="3 4">
    <name type="scientific">Teratosphaeria nubilosa</name>
    <dbReference type="NCBI Taxonomy" id="161662"/>
    <lineage>
        <taxon>Eukaryota</taxon>
        <taxon>Fungi</taxon>
        <taxon>Dikarya</taxon>
        <taxon>Ascomycota</taxon>
        <taxon>Pezizomycotina</taxon>
        <taxon>Dothideomycetes</taxon>
        <taxon>Dothideomycetidae</taxon>
        <taxon>Mycosphaerellales</taxon>
        <taxon>Teratosphaeriaceae</taxon>
        <taxon>Teratosphaeria</taxon>
    </lineage>
</organism>
<evidence type="ECO:0000256" key="2">
    <source>
        <dbReference type="SAM" id="Phobius"/>
    </source>
</evidence>
<dbReference type="Proteomes" id="UP000799436">
    <property type="component" value="Unassembled WGS sequence"/>
</dbReference>
<feature type="region of interest" description="Disordered" evidence="1">
    <location>
        <begin position="84"/>
        <end position="104"/>
    </location>
</feature>
<feature type="compositionally biased region" description="Polar residues" evidence="1">
    <location>
        <begin position="31"/>
        <end position="53"/>
    </location>
</feature>
<evidence type="ECO:0000313" key="4">
    <source>
        <dbReference type="Proteomes" id="UP000799436"/>
    </source>
</evidence>